<evidence type="ECO:0000313" key="19">
    <source>
        <dbReference type="Proteomes" id="UP000694569"/>
    </source>
</evidence>
<dbReference type="Gene3D" id="2.30.39.10">
    <property type="entry name" value="Alpha-1-antitrypsin, domain 1"/>
    <property type="match status" value="1"/>
</dbReference>
<evidence type="ECO:0000256" key="3">
    <source>
        <dbReference type="ARBA" id="ARBA00009500"/>
    </source>
</evidence>
<dbReference type="InterPro" id="IPR042185">
    <property type="entry name" value="Serpin_sf_2"/>
</dbReference>
<evidence type="ECO:0000256" key="4">
    <source>
        <dbReference type="ARBA" id="ARBA00015105"/>
    </source>
</evidence>
<dbReference type="InterPro" id="IPR042178">
    <property type="entry name" value="Serpin_sf_1"/>
</dbReference>
<evidence type="ECO:0000256" key="9">
    <source>
        <dbReference type="ARBA" id="ARBA00023180"/>
    </source>
</evidence>
<keyword evidence="9" id="KW-0325">Glycoprotein</keyword>
<evidence type="ECO:0000256" key="16">
    <source>
        <dbReference type="SAM" id="SignalP"/>
    </source>
</evidence>
<comment type="function">
    <text evidence="1">Essential component of the renin-angiotensin system (RAS), a potent regulator of blood pressure, body fluid and electrolyte homeostasis.</text>
</comment>
<reference evidence="18" key="2">
    <citation type="submission" date="2025-09" db="UniProtKB">
        <authorList>
            <consortium name="Ensembl"/>
        </authorList>
    </citation>
    <scope>IDENTIFICATION</scope>
</reference>
<evidence type="ECO:0000256" key="13">
    <source>
        <dbReference type="ARBA" id="ARBA00033182"/>
    </source>
</evidence>
<evidence type="ECO:0000256" key="5">
    <source>
        <dbReference type="ARBA" id="ARBA00022525"/>
    </source>
</evidence>
<keyword evidence="6 16" id="KW-0732">Signal</keyword>
<dbReference type="InterPro" id="IPR000215">
    <property type="entry name" value="Serpin_fam"/>
</dbReference>
<dbReference type="PANTHER" id="PTHR11461:SF13">
    <property type="entry name" value="ANGIOTENSINOGEN"/>
    <property type="match status" value="1"/>
</dbReference>
<keyword evidence="8" id="KW-1015">Disulfide bond</keyword>
<dbReference type="Pfam" id="PF00079">
    <property type="entry name" value="Serpin"/>
    <property type="match status" value="1"/>
</dbReference>
<dbReference type="Gene3D" id="3.30.497.10">
    <property type="entry name" value="Antithrombin, subunit I, domain 2"/>
    <property type="match status" value="1"/>
</dbReference>
<evidence type="ECO:0000256" key="7">
    <source>
        <dbReference type="ARBA" id="ARBA00022858"/>
    </source>
</evidence>
<dbReference type="GO" id="GO:0005615">
    <property type="term" value="C:extracellular space"/>
    <property type="evidence" value="ECO:0007669"/>
    <property type="project" value="InterPro"/>
</dbReference>
<dbReference type="GeneTree" id="ENSGT00890000139531"/>
<dbReference type="GO" id="GO:0042981">
    <property type="term" value="P:regulation of apoptotic process"/>
    <property type="evidence" value="ECO:0007669"/>
    <property type="project" value="TreeGrafter"/>
</dbReference>
<reference evidence="18" key="1">
    <citation type="submission" date="2025-08" db="UniProtKB">
        <authorList>
            <consortium name="Ensembl"/>
        </authorList>
    </citation>
    <scope>IDENTIFICATION</scope>
</reference>
<keyword evidence="5" id="KW-0964">Secreted</keyword>
<dbReference type="PRINTS" id="PR00654">
    <property type="entry name" value="ANGIOTENSNGN"/>
</dbReference>
<dbReference type="Proteomes" id="UP000694569">
    <property type="component" value="Unplaced"/>
</dbReference>
<dbReference type="PANTHER" id="PTHR11461">
    <property type="entry name" value="SERINE PROTEASE INHIBITOR, SERPIN"/>
    <property type="match status" value="1"/>
</dbReference>
<evidence type="ECO:0000259" key="17">
    <source>
        <dbReference type="SMART" id="SM00093"/>
    </source>
</evidence>
<dbReference type="InterPro" id="IPR000227">
    <property type="entry name" value="Angiotensinogen"/>
</dbReference>
<dbReference type="PROSITE" id="PS00284">
    <property type="entry name" value="SERPIN"/>
    <property type="match status" value="1"/>
</dbReference>
<dbReference type="InterPro" id="IPR023795">
    <property type="entry name" value="Serpin_CS"/>
</dbReference>
<comment type="subcellular location">
    <subcellularLocation>
        <location evidence="2">Secreted</location>
    </subcellularLocation>
</comment>
<evidence type="ECO:0000256" key="15">
    <source>
        <dbReference type="RuleBase" id="RU000411"/>
    </source>
</evidence>
<evidence type="ECO:0000256" key="6">
    <source>
        <dbReference type="ARBA" id="ARBA00022729"/>
    </source>
</evidence>
<dbReference type="InterPro" id="IPR036186">
    <property type="entry name" value="Serpin_sf"/>
</dbReference>
<feature type="chain" id="PRO_5034977979" description="Angiotensinogen" evidence="16">
    <location>
        <begin position="20"/>
        <end position="437"/>
    </location>
</feature>
<evidence type="ECO:0000256" key="2">
    <source>
        <dbReference type="ARBA" id="ARBA00004613"/>
    </source>
</evidence>
<comment type="function">
    <text evidence="11">Stimulates aldosterone release.</text>
</comment>
<comment type="function">
    <text evidence="14">Acts directly on vascular smooth muscle as a potent vasoconstrictor, affects cardiac contractility and heart rate through its action on the sympathetic nervous system, and alters renal sodium and water absorption through its ability to stimulate the zona glomerulosa cells of the adrenal cortex to synthesize and secrete aldosterone. Acts by binding to angiotensin receptors AGTR1 and AGTR2. Also binds the DEAR/FBXW7-AS1 receptor.</text>
</comment>
<comment type="similarity">
    <text evidence="3 15">Belongs to the serpin family.</text>
</comment>
<dbReference type="SUPFAM" id="SSF56574">
    <property type="entry name" value="Serpins"/>
    <property type="match status" value="1"/>
</dbReference>
<dbReference type="GO" id="GO:0042310">
    <property type="term" value="P:vasoconstriction"/>
    <property type="evidence" value="ECO:0007669"/>
    <property type="project" value="UniProtKB-KW"/>
</dbReference>
<keyword evidence="7" id="KW-0838">Vasoactive</keyword>
<evidence type="ECO:0000256" key="1">
    <source>
        <dbReference type="ARBA" id="ARBA00002747"/>
    </source>
</evidence>
<keyword evidence="10" id="KW-0839">Vasoconstrictor</keyword>
<dbReference type="AlphaFoldDB" id="A0A8C5QAF6"/>
<keyword evidence="19" id="KW-1185">Reference proteome</keyword>
<evidence type="ECO:0000256" key="14">
    <source>
        <dbReference type="ARBA" id="ARBA00046068"/>
    </source>
</evidence>
<dbReference type="GO" id="GO:0003081">
    <property type="term" value="P:regulation of systemic arterial blood pressure by renin-angiotensin"/>
    <property type="evidence" value="ECO:0007669"/>
    <property type="project" value="InterPro"/>
</dbReference>
<protein>
    <recommendedName>
        <fullName evidence="4">Angiotensinogen</fullName>
    </recommendedName>
    <alternativeName>
        <fullName evidence="13">Serpin A8</fullName>
    </alternativeName>
</protein>
<dbReference type="Ensembl" id="ENSLLET00000036242.1">
    <property type="protein sequence ID" value="ENSLLEP00000034914.1"/>
    <property type="gene ID" value="ENSLLEG00000022012.1"/>
</dbReference>
<name>A0A8C5QAF6_9ANUR</name>
<evidence type="ECO:0000313" key="18">
    <source>
        <dbReference type="Ensembl" id="ENSLLEP00000034914.1"/>
    </source>
</evidence>
<organism evidence="18 19">
    <name type="scientific">Leptobrachium leishanense</name>
    <name type="common">Leishan spiny toad</name>
    <dbReference type="NCBI Taxonomy" id="445787"/>
    <lineage>
        <taxon>Eukaryota</taxon>
        <taxon>Metazoa</taxon>
        <taxon>Chordata</taxon>
        <taxon>Craniata</taxon>
        <taxon>Vertebrata</taxon>
        <taxon>Euteleostomi</taxon>
        <taxon>Amphibia</taxon>
        <taxon>Batrachia</taxon>
        <taxon>Anura</taxon>
        <taxon>Pelobatoidea</taxon>
        <taxon>Megophryidae</taxon>
        <taxon>Leptobrachium</taxon>
    </lineage>
</organism>
<feature type="signal peptide" evidence="16">
    <location>
        <begin position="1"/>
        <end position="19"/>
    </location>
</feature>
<evidence type="ECO:0000256" key="12">
    <source>
        <dbReference type="ARBA" id="ARBA00029391"/>
    </source>
</evidence>
<accession>A0A8C5QAF6</accession>
<evidence type="ECO:0000256" key="8">
    <source>
        <dbReference type="ARBA" id="ARBA00023157"/>
    </source>
</evidence>
<proteinExistence type="inferred from homology"/>
<dbReference type="GO" id="GO:0004867">
    <property type="term" value="F:serine-type endopeptidase inhibitor activity"/>
    <property type="evidence" value="ECO:0007669"/>
    <property type="project" value="InterPro"/>
</dbReference>
<sequence>MKLHTILLLLAPCVSMSVCNRVYVHPFHLFNFNKTECEKTESQNQTVETFFTPISIQSKLMPEKEHVKEPTSLDIKQLGVAEKFVLNRLSSLVEDFGRRTLNVMSKIGKHNTFLLSYTNLYRTLMSFYLGASGNTSDSLQALLGFGYPSDGNIIDRTIAYIFVSADIPLLESFIQHLLPSADELYVRSVDFTDSLKATDSINDFLQSQSSRKSRNVLNAIASSTNFLYVSHVHFTGKVKNYFPTTEPQEFWIEPNIKMLVPMMSVKGDFQYKMDNTKEISVLRMPISENDFLLLVQPTNGNTLDNIESSISRDTVTNWMANLSSRKMKITLPKLDIESSYNVQDILANIMGIQTLFGKNADFSKISKADIHVGEIINRVHFVLEDIASDRNEDNALDKDDLECLNVTYNKPFLMALFEGVSKALIFFGRITNPVTVH</sequence>
<comment type="function">
    <text evidence="12">Is a ligand for the G-protein coupled receptor MAS1. Has vasodilator and antidiuretic effects. Has an antithrombotic effect that involves MAS1-mediated release of nitric oxide from platelets.</text>
</comment>
<feature type="domain" description="Serpin" evidence="17">
    <location>
        <begin position="118"/>
        <end position="433"/>
    </location>
</feature>
<evidence type="ECO:0000256" key="10">
    <source>
        <dbReference type="ARBA" id="ARBA00023322"/>
    </source>
</evidence>
<dbReference type="InterPro" id="IPR023796">
    <property type="entry name" value="Serpin_dom"/>
</dbReference>
<evidence type="ECO:0000256" key="11">
    <source>
        <dbReference type="ARBA" id="ARBA00029380"/>
    </source>
</evidence>
<dbReference type="SMART" id="SM00093">
    <property type="entry name" value="SERPIN"/>
    <property type="match status" value="1"/>
</dbReference>